<dbReference type="EMBL" id="CZBI01000002">
    <property type="protein sequence ID" value="CUP80319.1"/>
    <property type="molecule type" value="Genomic_DNA"/>
</dbReference>
<name>A0A174RCR1_BACT4</name>
<protein>
    <submittedName>
        <fullName evidence="1">Uncharacterized protein</fullName>
    </submittedName>
</protein>
<dbReference type="Gene3D" id="3.40.50.300">
    <property type="entry name" value="P-loop containing nucleotide triphosphate hydrolases"/>
    <property type="match status" value="1"/>
</dbReference>
<dbReference type="InterPro" id="IPR027417">
    <property type="entry name" value="P-loop_NTPase"/>
</dbReference>
<accession>A0A174RCR1</accession>
<proteinExistence type="predicted"/>
<sequence>MISKSSGKITKVSNADDVEIKYGHIIQVLTDWIDTTILVSIDGRGMAKSTVIQARRSARCVEEMPGGAFAFVANTYSNLEDNIMPAVQKGWQLMGLIEGVHYVKDTRPPESWRRKCSVIVDDYKHVYSFWNGCVIFMGSLDNPSLLAGKSVIHLFYDEAKYDKEMKVNRAMPILRGDAITYGHSHLFLGITITTDMPDIDENEYDWFFRYVKQMDPERIIKIVQAASVRNDLIISLLREQRKNRPSPLKLKRLKRDIEYYDRALLKLRKGQTFFLNASSFANVEILTIEYLKRLYNGTLELHEFKKSVVGMRPGLRRDLRFYVLFGEGHKYYNGTMSGEAAYSSRELRYLHHDKAIEGGMDFGNMLSLVIGQPDGAYYRVHKNFFEIPPGWFREIADQFLTFFQNHEYKELDLYYDRAGNNFEKQKEDYAGKIKDAIEKDGSGNRTGWIVNLKSRKQAVIRQDAEYDFMQELMGGTNKNLPILLVDALNCKEMVSSVEKAKAEIKYRGNSKVVFKVKKSEKLAPKKLPMLSTNFSDAFKYLLMRPGWIALVRGKRTLQADSFVDQWIENRHKR</sequence>
<evidence type="ECO:0000313" key="1">
    <source>
        <dbReference type="EMBL" id="CUP80319.1"/>
    </source>
</evidence>
<dbReference type="AlphaFoldDB" id="A0A174RCR1"/>
<dbReference type="Proteomes" id="UP000095541">
    <property type="component" value="Unassembled WGS sequence"/>
</dbReference>
<reference evidence="1 2" key="1">
    <citation type="submission" date="2015-09" db="EMBL/GenBank/DDBJ databases">
        <authorList>
            <consortium name="Pathogen Informatics"/>
        </authorList>
    </citation>
    <scope>NUCLEOTIDE SEQUENCE [LARGE SCALE GENOMIC DNA]</scope>
    <source>
        <strain evidence="1 2">2789STDY5834945</strain>
    </source>
</reference>
<dbReference type="RefSeq" id="WP_055218027.1">
    <property type="nucleotide sequence ID" value="NZ_CAXVLI010000018.1"/>
</dbReference>
<organism evidence="1 2">
    <name type="scientific">Bacteroides thetaiotaomicron</name>
    <dbReference type="NCBI Taxonomy" id="818"/>
    <lineage>
        <taxon>Bacteria</taxon>
        <taxon>Pseudomonadati</taxon>
        <taxon>Bacteroidota</taxon>
        <taxon>Bacteroidia</taxon>
        <taxon>Bacteroidales</taxon>
        <taxon>Bacteroidaceae</taxon>
        <taxon>Bacteroides</taxon>
    </lineage>
</organism>
<evidence type="ECO:0000313" key="2">
    <source>
        <dbReference type="Proteomes" id="UP000095541"/>
    </source>
</evidence>
<gene>
    <name evidence="1" type="ORF">ERS852557_01730</name>
</gene>